<comment type="similarity">
    <text evidence="7 10">Belongs to the fluoride channel Fluc/FEX (TC 1.A.43) family.</text>
</comment>
<name>A0ABU8LQB4_9MICO</name>
<keyword evidence="6 10" id="KW-0407">Ion channel</keyword>
<proteinExistence type="inferred from homology"/>
<dbReference type="HAMAP" id="MF_00454">
    <property type="entry name" value="FluC"/>
    <property type="match status" value="1"/>
</dbReference>
<keyword evidence="10" id="KW-0813">Transport</keyword>
<evidence type="ECO:0000256" key="2">
    <source>
        <dbReference type="ARBA" id="ARBA00022475"/>
    </source>
</evidence>
<keyword evidence="10" id="KW-0479">Metal-binding</keyword>
<evidence type="ECO:0000313" key="11">
    <source>
        <dbReference type="EMBL" id="MEJ1154381.1"/>
    </source>
</evidence>
<keyword evidence="5 10" id="KW-0472">Membrane</keyword>
<dbReference type="Pfam" id="PF02537">
    <property type="entry name" value="CRCB"/>
    <property type="match status" value="1"/>
</dbReference>
<evidence type="ECO:0000256" key="4">
    <source>
        <dbReference type="ARBA" id="ARBA00022989"/>
    </source>
</evidence>
<comment type="activity regulation">
    <text evidence="10">Na(+) is not transported, but it plays an essential structural role and its presence is essential for fluoride channel function.</text>
</comment>
<keyword evidence="10" id="KW-0406">Ion transport</keyword>
<dbReference type="EMBL" id="JBBDGL010000001">
    <property type="protein sequence ID" value="MEJ1154381.1"/>
    <property type="molecule type" value="Genomic_DNA"/>
</dbReference>
<feature type="transmembrane region" description="Helical" evidence="10">
    <location>
        <begin position="101"/>
        <end position="123"/>
    </location>
</feature>
<feature type="transmembrane region" description="Helical" evidence="10">
    <location>
        <begin position="34"/>
        <end position="56"/>
    </location>
</feature>
<evidence type="ECO:0000256" key="8">
    <source>
        <dbReference type="ARBA" id="ARBA00035585"/>
    </source>
</evidence>
<comment type="subcellular location">
    <subcellularLocation>
        <location evidence="1 10">Cell membrane</location>
        <topology evidence="1 10">Multi-pass membrane protein</topology>
    </subcellularLocation>
</comment>
<reference evidence="11 12" key="1">
    <citation type="submission" date="2024-02" db="EMBL/GenBank/DDBJ databases">
        <authorList>
            <person name="Saticioglu I.B."/>
        </authorList>
    </citation>
    <scope>NUCLEOTIDE SEQUENCE [LARGE SCALE GENOMIC DNA]</scope>
    <source>
        <strain evidence="11 12">Mu-86</strain>
    </source>
</reference>
<dbReference type="Proteomes" id="UP001368654">
    <property type="component" value="Unassembled WGS sequence"/>
</dbReference>
<gene>
    <name evidence="10" type="primary">fluC</name>
    <name evidence="10" type="synonym">crcB</name>
    <name evidence="11" type="ORF">WDU96_02050</name>
</gene>
<comment type="caution">
    <text evidence="11">The sequence shown here is derived from an EMBL/GenBank/DDBJ whole genome shotgun (WGS) entry which is preliminary data.</text>
</comment>
<comment type="catalytic activity">
    <reaction evidence="8">
        <text>fluoride(in) = fluoride(out)</text>
        <dbReference type="Rhea" id="RHEA:76159"/>
        <dbReference type="ChEBI" id="CHEBI:17051"/>
    </reaction>
    <physiologicalReaction direction="left-to-right" evidence="8">
        <dbReference type="Rhea" id="RHEA:76160"/>
    </physiologicalReaction>
</comment>
<dbReference type="PANTHER" id="PTHR28259">
    <property type="entry name" value="FLUORIDE EXPORT PROTEIN 1-RELATED"/>
    <property type="match status" value="1"/>
</dbReference>
<evidence type="ECO:0000256" key="7">
    <source>
        <dbReference type="ARBA" id="ARBA00035120"/>
    </source>
</evidence>
<dbReference type="PANTHER" id="PTHR28259:SF1">
    <property type="entry name" value="FLUORIDE EXPORT PROTEIN 1-RELATED"/>
    <property type="match status" value="1"/>
</dbReference>
<organism evidence="11 12">
    <name type="scientific">Microbacterium marmarense</name>
    <dbReference type="NCBI Taxonomy" id="3122051"/>
    <lineage>
        <taxon>Bacteria</taxon>
        <taxon>Bacillati</taxon>
        <taxon>Actinomycetota</taxon>
        <taxon>Actinomycetes</taxon>
        <taxon>Micrococcales</taxon>
        <taxon>Microbacteriaceae</taxon>
        <taxon>Microbacterium</taxon>
    </lineage>
</organism>
<evidence type="ECO:0000256" key="9">
    <source>
        <dbReference type="ARBA" id="ARBA00049940"/>
    </source>
</evidence>
<keyword evidence="2 10" id="KW-1003">Cell membrane</keyword>
<comment type="function">
    <text evidence="9 10">Fluoride-specific ion channel. Important for reducing fluoride concentration in the cell, thus reducing its toxicity.</text>
</comment>
<evidence type="ECO:0000256" key="1">
    <source>
        <dbReference type="ARBA" id="ARBA00004651"/>
    </source>
</evidence>
<accession>A0ABU8LQB4</accession>
<keyword evidence="10" id="KW-0915">Sodium</keyword>
<evidence type="ECO:0000313" key="12">
    <source>
        <dbReference type="Proteomes" id="UP001368654"/>
    </source>
</evidence>
<keyword evidence="12" id="KW-1185">Reference proteome</keyword>
<evidence type="ECO:0000256" key="5">
    <source>
        <dbReference type="ARBA" id="ARBA00023136"/>
    </source>
</evidence>
<feature type="transmembrane region" description="Helical" evidence="10">
    <location>
        <begin position="63"/>
        <end position="81"/>
    </location>
</feature>
<protein>
    <recommendedName>
        <fullName evidence="10">Fluoride-specific ion channel FluC</fullName>
    </recommendedName>
</protein>
<evidence type="ECO:0000256" key="3">
    <source>
        <dbReference type="ARBA" id="ARBA00022692"/>
    </source>
</evidence>
<evidence type="ECO:0000256" key="10">
    <source>
        <dbReference type="HAMAP-Rule" id="MF_00454"/>
    </source>
</evidence>
<keyword evidence="3 10" id="KW-0812">Transmembrane</keyword>
<dbReference type="RefSeq" id="WP_337336820.1">
    <property type="nucleotide sequence ID" value="NZ_JBBDGL010000001.1"/>
</dbReference>
<keyword evidence="4 10" id="KW-1133">Transmembrane helix</keyword>
<feature type="binding site" evidence="10">
    <location>
        <position position="76"/>
    </location>
    <ligand>
        <name>Na(+)</name>
        <dbReference type="ChEBI" id="CHEBI:29101"/>
        <note>structural</note>
    </ligand>
</feature>
<dbReference type="InterPro" id="IPR003691">
    <property type="entry name" value="FluC"/>
</dbReference>
<sequence length="129" mass="13126">MSAWLVLWLALAGGLGAGARYAIDRLFPAREGGFAWGIFLVNVSGSFALGVLTGLGSAAASDLGVILGVGLLGGYTTFSTVSVETVLLVERRRWVDAAGTLFGTLGIAVGAAAMGYALATWIVTLTESS</sequence>
<feature type="binding site" evidence="10">
    <location>
        <position position="73"/>
    </location>
    <ligand>
        <name>Na(+)</name>
        <dbReference type="ChEBI" id="CHEBI:29101"/>
        <note>structural</note>
    </ligand>
</feature>
<evidence type="ECO:0000256" key="6">
    <source>
        <dbReference type="ARBA" id="ARBA00023303"/>
    </source>
</evidence>